<dbReference type="PROSITE" id="PS50893">
    <property type="entry name" value="ABC_TRANSPORTER_2"/>
    <property type="match status" value="1"/>
</dbReference>
<evidence type="ECO:0000256" key="4">
    <source>
        <dbReference type="ARBA" id="ARBA00022840"/>
    </source>
</evidence>
<dbReference type="CDD" id="cd03255">
    <property type="entry name" value="ABC_MJ0796_LolCDE_FtsE"/>
    <property type="match status" value="1"/>
</dbReference>
<dbReference type="InterPro" id="IPR017871">
    <property type="entry name" value="ABC_transporter-like_CS"/>
</dbReference>
<dbReference type="GO" id="GO:0016887">
    <property type="term" value="F:ATP hydrolysis activity"/>
    <property type="evidence" value="ECO:0007669"/>
    <property type="project" value="InterPro"/>
</dbReference>
<dbReference type="EMBL" id="UINC01164902">
    <property type="protein sequence ID" value="SVD65992.1"/>
    <property type="molecule type" value="Genomic_DNA"/>
</dbReference>
<reference evidence="6" key="1">
    <citation type="submission" date="2018-05" db="EMBL/GenBank/DDBJ databases">
        <authorList>
            <person name="Lanie J.A."/>
            <person name="Ng W.-L."/>
            <person name="Kazmierczak K.M."/>
            <person name="Andrzejewski T.M."/>
            <person name="Davidsen T.M."/>
            <person name="Wayne K.J."/>
            <person name="Tettelin H."/>
            <person name="Glass J.I."/>
            <person name="Rusch D."/>
            <person name="Podicherti R."/>
            <person name="Tsui H.-C.T."/>
            <person name="Winkler M.E."/>
        </authorList>
    </citation>
    <scope>NUCLEOTIDE SEQUENCE</scope>
</reference>
<proteinExistence type="inferred from homology"/>
<evidence type="ECO:0000256" key="1">
    <source>
        <dbReference type="ARBA" id="ARBA00005417"/>
    </source>
</evidence>
<dbReference type="InterPro" id="IPR027417">
    <property type="entry name" value="P-loop_NTPase"/>
</dbReference>
<evidence type="ECO:0000256" key="3">
    <source>
        <dbReference type="ARBA" id="ARBA00022741"/>
    </source>
</evidence>
<dbReference type="Pfam" id="PF00005">
    <property type="entry name" value="ABC_tran"/>
    <property type="match status" value="1"/>
</dbReference>
<keyword evidence="2" id="KW-0813">Transport</keyword>
<dbReference type="AlphaFoldDB" id="A0A382X4H1"/>
<name>A0A382X4H1_9ZZZZ</name>
<comment type="similarity">
    <text evidence="1">Belongs to the ABC transporter superfamily.</text>
</comment>
<dbReference type="InterPro" id="IPR003593">
    <property type="entry name" value="AAA+_ATPase"/>
</dbReference>
<sequence>MENILSAKNISKSFEGTKVLKEINLSINQGEIISISGPSGAGKTTLLNILGTIEAPDDNNDSKLMICERDIFGLNDKELSNFRNKNIGFVFQFHELLPEFTCLENVCLPAWIDNNNNIKERAISLFKELGLIDKLDKKPATLSGGERQRVSIARALINNPKIILADEPSGNLDSKNSEILYDIFFDLRKKINCTFIIVTHNQSLAKKADRQIVINDGKIIL</sequence>
<keyword evidence="4" id="KW-0067">ATP-binding</keyword>
<dbReference type="InterPro" id="IPR017911">
    <property type="entry name" value="MacB-like_ATP-bd"/>
</dbReference>
<organism evidence="6">
    <name type="scientific">marine metagenome</name>
    <dbReference type="NCBI Taxonomy" id="408172"/>
    <lineage>
        <taxon>unclassified sequences</taxon>
        <taxon>metagenomes</taxon>
        <taxon>ecological metagenomes</taxon>
    </lineage>
</organism>
<dbReference type="PANTHER" id="PTHR42798:SF7">
    <property type="entry name" value="ALPHA-D-RIBOSE 1-METHYLPHOSPHONATE 5-TRIPHOSPHATE SYNTHASE SUBUNIT PHNL"/>
    <property type="match status" value="1"/>
</dbReference>
<keyword evidence="3" id="KW-0547">Nucleotide-binding</keyword>
<dbReference type="PANTHER" id="PTHR42798">
    <property type="entry name" value="LIPOPROTEIN-RELEASING SYSTEM ATP-BINDING PROTEIN LOLD"/>
    <property type="match status" value="1"/>
</dbReference>
<evidence type="ECO:0000256" key="2">
    <source>
        <dbReference type="ARBA" id="ARBA00022448"/>
    </source>
</evidence>
<dbReference type="SUPFAM" id="SSF52540">
    <property type="entry name" value="P-loop containing nucleoside triphosphate hydrolases"/>
    <property type="match status" value="1"/>
</dbReference>
<dbReference type="GO" id="GO:0005524">
    <property type="term" value="F:ATP binding"/>
    <property type="evidence" value="ECO:0007669"/>
    <property type="project" value="UniProtKB-KW"/>
</dbReference>
<dbReference type="SMART" id="SM00382">
    <property type="entry name" value="AAA"/>
    <property type="match status" value="1"/>
</dbReference>
<feature type="domain" description="ABC transporter" evidence="5">
    <location>
        <begin position="5"/>
        <end position="221"/>
    </location>
</feature>
<protein>
    <recommendedName>
        <fullName evidence="5">ABC transporter domain-containing protein</fullName>
    </recommendedName>
</protein>
<dbReference type="Gene3D" id="3.40.50.300">
    <property type="entry name" value="P-loop containing nucleotide triphosphate hydrolases"/>
    <property type="match status" value="1"/>
</dbReference>
<evidence type="ECO:0000259" key="5">
    <source>
        <dbReference type="PROSITE" id="PS50893"/>
    </source>
</evidence>
<evidence type="ECO:0000313" key="6">
    <source>
        <dbReference type="EMBL" id="SVD65992.1"/>
    </source>
</evidence>
<gene>
    <name evidence="6" type="ORF">METZ01_LOCUS418846</name>
</gene>
<dbReference type="PROSITE" id="PS00211">
    <property type="entry name" value="ABC_TRANSPORTER_1"/>
    <property type="match status" value="1"/>
</dbReference>
<dbReference type="InterPro" id="IPR003439">
    <property type="entry name" value="ABC_transporter-like_ATP-bd"/>
</dbReference>
<accession>A0A382X4H1</accession>